<evidence type="ECO:0000256" key="5">
    <source>
        <dbReference type="ARBA" id="ARBA00022502"/>
    </source>
</evidence>
<evidence type="ECO:0000256" key="2">
    <source>
        <dbReference type="ARBA" id="ARBA00004687"/>
    </source>
</evidence>
<evidence type="ECO:0000256" key="8">
    <source>
        <dbReference type="ARBA" id="ARBA00022989"/>
    </source>
</evidence>
<dbReference type="GO" id="GO:0005524">
    <property type="term" value="F:ATP binding"/>
    <property type="evidence" value="ECO:0007669"/>
    <property type="project" value="InterPro"/>
</dbReference>
<keyword evidence="4" id="KW-0813">Transport</keyword>
<protein>
    <recommendedName>
        <fullName evidence="10">Amino acid transporter transmembrane domain-containing protein</fullName>
    </recommendedName>
</protein>
<dbReference type="AlphaFoldDB" id="A0A9D4VNS5"/>
<dbReference type="InterPro" id="IPR027410">
    <property type="entry name" value="TCP-1-like_intermed_sf"/>
</dbReference>
<keyword evidence="12" id="KW-1185">Reference proteome</keyword>
<feature type="domain" description="Amino acid transporter transmembrane" evidence="10">
    <location>
        <begin position="252"/>
        <end position="314"/>
    </location>
</feature>
<dbReference type="GO" id="GO:0006865">
    <property type="term" value="P:amino acid transport"/>
    <property type="evidence" value="ECO:0007669"/>
    <property type="project" value="UniProtKB-KW"/>
</dbReference>
<dbReference type="InterPro" id="IPR027409">
    <property type="entry name" value="GroEL-like_apical_dom_sf"/>
</dbReference>
<dbReference type="PANTHER" id="PTHR12982">
    <property type="entry name" value="PHOSPHATIDYLINOSITOL GLYCAN, CLASS C"/>
    <property type="match status" value="1"/>
</dbReference>
<comment type="subcellular location">
    <subcellularLocation>
        <location evidence="1">Membrane</location>
        <topology evidence="1">Multi-pass membrane protein</topology>
    </subcellularLocation>
</comment>
<sequence length="801" mass="88209">MLLLYMWSDTCSSSETVVLNMSTLAWSAVTSVQGRVSVASEGLSSVVSSNDGGDVLLSFGGNNRRVFGQGDIEFMDPTILAVGKWRLQGALNSPTLDMQSNYTPQLNYLENEARHQLLMQRSLSPQHNHRFSEIGNTFSQLGDPYGVSSRIDQSHVSNLSTFPQLSLQQSRNAVLSNGNWDGWNELQNGNRMGMAELLRNESPDIVGIGVLRRKNILLILPFLISKTTYIQLMNSECPFKLSKDNIYYTNDNLDIRTWTYIFGVCCATTVFVPSSHNYRIWSFLGLGMITYTAWYLTIAANVHGQAENVTYSGQKKILWLGNISPTVIDNENHVQAVENESLSHVSELIGCDLKDLELTLSTRNMKVGGRHNSTVVRGMVLRNDVVGSIKRIEKAKVAVFAGGVDTSATETKGAVLIHSAEQLENYSKTEEAKVEELIKVVVDSGAKMVVSGGAVGEMALHFCERYKLMLSQPNPDDLGYVDSISVEEIGGARVTVVKNEEGGNSASTVVLRGSTDSILDDIEREVDDGVNTYKAMCRDSRIVPGAATTTNYTHTNSKSFITIRTLPNEYHADGSTGSATPLRVNPVSDPFVADALLALPEPLREALYSSFSKAASSNPVLENIADSISKIGQSILKPQGNSHTAERRLKFRHLTLPEIPHYNHYIVFFEHTQHGKQNGPLYALNISFFITGLYVLAPIYQTLTRSISSDSIWAVTVSLLILHLFLHDYSESTVKAPGVLKSIALTSCISVNASVVASVFIASRLPSRLHVFAIMLFSLQEYKFEINGPWDEAKLCFDTTD</sequence>
<proteinExistence type="inferred from homology"/>
<dbReference type="Gramene" id="Psat07G0317900-T1">
    <property type="protein sequence ID" value="KAI5386936.1"/>
    <property type="gene ID" value="KIW84_073179"/>
</dbReference>
<evidence type="ECO:0000313" key="11">
    <source>
        <dbReference type="EMBL" id="KAI5386936.1"/>
    </source>
</evidence>
<comment type="pathway">
    <text evidence="2">Glycolipid biosynthesis; glycosylphosphatidylinositol-anchor biosynthesis.</text>
</comment>
<evidence type="ECO:0000256" key="6">
    <source>
        <dbReference type="ARBA" id="ARBA00022692"/>
    </source>
</evidence>
<dbReference type="Gene3D" id="3.30.260.10">
    <property type="entry name" value="TCP-1-like chaperonin intermediate domain"/>
    <property type="match status" value="1"/>
</dbReference>
<dbReference type="Proteomes" id="UP001058974">
    <property type="component" value="Chromosome 7"/>
</dbReference>
<evidence type="ECO:0000259" key="10">
    <source>
        <dbReference type="Pfam" id="PF01490"/>
    </source>
</evidence>
<dbReference type="SUPFAM" id="SSF54849">
    <property type="entry name" value="GroEL-intermediate domain like"/>
    <property type="match status" value="1"/>
</dbReference>
<keyword evidence="9" id="KW-0472">Membrane</keyword>
<name>A0A9D4VNS5_PEA</name>
<keyword evidence="8" id="KW-1133">Transmembrane helix</keyword>
<dbReference type="PANTHER" id="PTHR12982:SF0">
    <property type="entry name" value="PHOSPHATIDYLINOSITOL N-ACETYLGLUCOSAMINYLTRANSFERASE SUBUNIT C"/>
    <property type="match status" value="1"/>
</dbReference>
<reference evidence="11 12" key="1">
    <citation type="journal article" date="2022" name="Nat. Genet.">
        <title>Improved pea reference genome and pan-genome highlight genomic features and evolutionary characteristics.</title>
        <authorList>
            <person name="Yang T."/>
            <person name="Liu R."/>
            <person name="Luo Y."/>
            <person name="Hu S."/>
            <person name="Wang D."/>
            <person name="Wang C."/>
            <person name="Pandey M.K."/>
            <person name="Ge S."/>
            <person name="Xu Q."/>
            <person name="Li N."/>
            <person name="Li G."/>
            <person name="Huang Y."/>
            <person name="Saxena R.K."/>
            <person name="Ji Y."/>
            <person name="Li M."/>
            <person name="Yan X."/>
            <person name="He Y."/>
            <person name="Liu Y."/>
            <person name="Wang X."/>
            <person name="Xiang C."/>
            <person name="Varshney R.K."/>
            <person name="Ding H."/>
            <person name="Gao S."/>
            <person name="Zong X."/>
        </authorList>
    </citation>
    <scope>NUCLEOTIDE SEQUENCE [LARGE SCALE GENOMIC DNA]</scope>
    <source>
        <strain evidence="11 12">cv. Zhongwan 6</strain>
    </source>
</reference>
<dbReference type="Gene3D" id="3.50.7.10">
    <property type="entry name" value="GroEL"/>
    <property type="match status" value="2"/>
</dbReference>
<dbReference type="Pfam" id="PF00118">
    <property type="entry name" value="Cpn60_TCP1"/>
    <property type="match status" value="2"/>
</dbReference>
<evidence type="ECO:0000256" key="4">
    <source>
        <dbReference type="ARBA" id="ARBA00022448"/>
    </source>
</evidence>
<dbReference type="GO" id="GO:0006506">
    <property type="term" value="P:GPI anchor biosynthetic process"/>
    <property type="evidence" value="ECO:0007669"/>
    <property type="project" value="UniProtKB-KW"/>
</dbReference>
<keyword evidence="6" id="KW-0812">Transmembrane</keyword>
<gene>
    <name evidence="11" type="ORF">KIW84_073179</name>
</gene>
<comment type="caution">
    <text evidence="11">The sequence shown here is derived from an EMBL/GenBank/DDBJ whole genome shotgun (WGS) entry which is preliminary data.</text>
</comment>
<evidence type="ECO:0000256" key="1">
    <source>
        <dbReference type="ARBA" id="ARBA00004141"/>
    </source>
</evidence>
<dbReference type="EMBL" id="JAMSHJ010000007">
    <property type="protein sequence ID" value="KAI5386936.1"/>
    <property type="molecule type" value="Genomic_DNA"/>
</dbReference>
<dbReference type="InterPro" id="IPR013057">
    <property type="entry name" value="AA_transpt_TM"/>
</dbReference>
<dbReference type="Pfam" id="PF06432">
    <property type="entry name" value="GPI2"/>
    <property type="match status" value="1"/>
</dbReference>
<evidence type="ECO:0000313" key="12">
    <source>
        <dbReference type="Proteomes" id="UP001058974"/>
    </source>
</evidence>
<dbReference type="Pfam" id="PF01490">
    <property type="entry name" value="Aa_trans"/>
    <property type="match status" value="1"/>
</dbReference>
<evidence type="ECO:0000256" key="3">
    <source>
        <dbReference type="ARBA" id="ARBA00008321"/>
    </source>
</evidence>
<accession>A0A9D4VNS5</accession>
<dbReference type="Gene3D" id="1.20.120.720">
    <property type="entry name" value="Myosin VI head, motor domain, U50 subdomain"/>
    <property type="match status" value="1"/>
</dbReference>
<evidence type="ECO:0000256" key="7">
    <source>
        <dbReference type="ARBA" id="ARBA00022970"/>
    </source>
</evidence>
<dbReference type="SUPFAM" id="SSF52029">
    <property type="entry name" value="GroEL apical domain-like"/>
    <property type="match status" value="1"/>
</dbReference>
<comment type="similarity">
    <text evidence="3">Belongs to the PIGC family.</text>
</comment>
<dbReference type="GO" id="GO:0000506">
    <property type="term" value="C:glycosylphosphatidylinositol-N-acetylglucosaminyltransferase (GPI-GnT) complex"/>
    <property type="evidence" value="ECO:0007669"/>
    <property type="project" value="TreeGrafter"/>
</dbReference>
<keyword evidence="7" id="KW-0029">Amino-acid transport</keyword>
<organism evidence="11 12">
    <name type="scientific">Pisum sativum</name>
    <name type="common">Garden pea</name>
    <name type="synonym">Lathyrus oleraceus</name>
    <dbReference type="NCBI Taxonomy" id="3888"/>
    <lineage>
        <taxon>Eukaryota</taxon>
        <taxon>Viridiplantae</taxon>
        <taxon>Streptophyta</taxon>
        <taxon>Embryophyta</taxon>
        <taxon>Tracheophyta</taxon>
        <taxon>Spermatophyta</taxon>
        <taxon>Magnoliopsida</taxon>
        <taxon>eudicotyledons</taxon>
        <taxon>Gunneridae</taxon>
        <taxon>Pentapetalae</taxon>
        <taxon>rosids</taxon>
        <taxon>fabids</taxon>
        <taxon>Fabales</taxon>
        <taxon>Fabaceae</taxon>
        <taxon>Papilionoideae</taxon>
        <taxon>50 kb inversion clade</taxon>
        <taxon>NPAAA clade</taxon>
        <taxon>Hologalegina</taxon>
        <taxon>IRL clade</taxon>
        <taxon>Fabeae</taxon>
        <taxon>Lathyrus</taxon>
    </lineage>
</organism>
<dbReference type="InterPro" id="IPR009450">
    <property type="entry name" value="Plno_GlcNAc_GPI2"/>
</dbReference>
<evidence type="ECO:0000256" key="9">
    <source>
        <dbReference type="ARBA" id="ARBA00023136"/>
    </source>
</evidence>
<dbReference type="InterPro" id="IPR002423">
    <property type="entry name" value="Cpn60/GroEL/TCP-1"/>
</dbReference>
<keyword evidence="5" id="KW-0337">GPI-anchor biosynthesis</keyword>